<dbReference type="PROSITE" id="PS50931">
    <property type="entry name" value="HTH_LYSR"/>
    <property type="match status" value="1"/>
</dbReference>
<dbReference type="OrthoDB" id="9803735at2"/>
<keyword evidence="4" id="KW-0804">Transcription</keyword>
<dbReference type="InterPro" id="IPR036390">
    <property type="entry name" value="WH_DNA-bd_sf"/>
</dbReference>
<evidence type="ECO:0000313" key="7">
    <source>
        <dbReference type="Proteomes" id="UP000215509"/>
    </source>
</evidence>
<dbReference type="Pfam" id="PF00126">
    <property type="entry name" value="HTH_1"/>
    <property type="match status" value="1"/>
</dbReference>
<keyword evidence="3" id="KW-0238">DNA-binding</keyword>
<dbReference type="GO" id="GO:0000976">
    <property type="term" value="F:transcription cis-regulatory region binding"/>
    <property type="evidence" value="ECO:0007669"/>
    <property type="project" value="TreeGrafter"/>
</dbReference>
<comment type="similarity">
    <text evidence="1">Belongs to the LysR transcriptional regulatory family.</text>
</comment>
<dbReference type="Proteomes" id="UP000215509">
    <property type="component" value="Unassembled WGS sequence"/>
</dbReference>
<name>A0A229ULB4_9BACL</name>
<evidence type="ECO:0000259" key="5">
    <source>
        <dbReference type="PROSITE" id="PS50931"/>
    </source>
</evidence>
<evidence type="ECO:0000256" key="4">
    <source>
        <dbReference type="ARBA" id="ARBA00023163"/>
    </source>
</evidence>
<dbReference type="Gene3D" id="1.10.10.10">
    <property type="entry name" value="Winged helix-like DNA-binding domain superfamily/Winged helix DNA-binding domain"/>
    <property type="match status" value="1"/>
</dbReference>
<dbReference type="EMBL" id="NMQW01000034">
    <property type="protein sequence ID" value="OXM84172.1"/>
    <property type="molecule type" value="Genomic_DNA"/>
</dbReference>
<protein>
    <submittedName>
        <fullName evidence="6">LysR family transcriptional regulator</fullName>
    </submittedName>
</protein>
<dbReference type="GO" id="GO:0003700">
    <property type="term" value="F:DNA-binding transcription factor activity"/>
    <property type="evidence" value="ECO:0007669"/>
    <property type="project" value="InterPro"/>
</dbReference>
<dbReference type="InterPro" id="IPR036388">
    <property type="entry name" value="WH-like_DNA-bd_sf"/>
</dbReference>
<dbReference type="SUPFAM" id="SSF46785">
    <property type="entry name" value="Winged helix' DNA-binding domain"/>
    <property type="match status" value="1"/>
</dbReference>
<feature type="domain" description="HTH lysR-type" evidence="5">
    <location>
        <begin position="1"/>
        <end position="58"/>
    </location>
</feature>
<proteinExistence type="inferred from homology"/>
<evidence type="ECO:0000256" key="1">
    <source>
        <dbReference type="ARBA" id="ARBA00009437"/>
    </source>
</evidence>
<dbReference type="Pfam" id="PF03466">
    <property type="entry name" value="LysR_substrate"/>
    <property type="match status" value="1"/>
</dbReference>
<reference evidence="6 7" key="1">
    <citation type="submission" date="2017-07" db="EMBL/GenBank/DDBJ databases">
        <title>Genome sequencing and assembly of Paenibacillus rigui.</title>
        <authorList>
            <person name="Mayilraj S."/>
        </authorList>
    </citation>
    <scope>NUCLEOTIDE SEQUENCE [LARGE SCALE GENOMIC DNA]</scope>
    <source>
        <strain evidence="6 7">JCM 16352</strain>
    </source>
</reference>
<dbReference type="SUPFAM" id="SSF53850">
    <property type="entry name" value="Periplasmic binding protein-like II"/>
    <property type="match status" value="1"/>
</dbReference>
<dbReference type="AlphaFoldDB" id="A0A229ULB4"/>
<evidence type="ECO:0000313" key="6">
    <source>
        <dbReference type="EMBL" id="OXM84172.1"/>
    </source>
</evidence>
<evidence type="ECO:0000256" key="3">
    <source>
        <dbReference type="ARBA" id="ARBA00023125"/>
    </source>
</evidence>
<gene>
    <name evidence="6" type="ORF">CF651_22325</name>
</gene>
<dbReference type="InterPro" id="IPR005119">
    <property type="entry name" value="LysR_subst-bd"/>
</dbReference>
<evidence type="ECO:0000256" key="2">
    <source>
        <dbReference type="ARBA" id="ARBA00023015"/>
    </source>
</evidence>
<accession>A0A229ULB4</accession>
<comment type="caution">
    <text evidence="6">The sequence shown here is derived from an EMBL/GenBank/DDBJ whole genome shotgun (WGS) entry which is preliminary data.</text>
</comment>
<dbReference type="InterPro" id="IPR000847">
    <property type="entry name" value="LysR_HTH_N"/>
</dbReference>
<dbReference type="FunFam" id="1.10.10.10:FF:000001">
    <property type="entry name" value="LysR family transcriptional regulator"/>
    <property type="match status" value="1"/>
</dbReference>
<keyword evidence="2" id="KW-0805">Transcription regulation</keyword>
<dbReference type="PANTHER" id="PTHR30126">
    <property type="entry name" value="HTH-TYPE TRANSCRIPTIONAL REGULATOR"/>
    <property type="match status" value="1"/>
</dbReference>
<keyword evidence="7" id="KW-1185">Reference proteome</keyword>
<dbReference type="RefSeq" id="WP_094017087.1">
    <property type="nucleotide sequence ID" value="NZ_NMQW01000034.1"/>
</dbReference>
<dbReference type="PRINTS" id="PR00039">
    <property type="entry name" value="HTHLYSR"/>
</dbReference>
<dbReference type="PANTHER" id="PTHR30126:SF94">
    <property type="entry name" value="LYSR FAMILY TRANSCRIPTIONAL REGULATOR"/>
    <property type="match status" value="1"/>
</dbReference>
<dbReference type="Gene3D" id="3.40.190.290">
    <property type="match status" value="1"/>
</dbReference>
<sequence length="300" mass="33617">MNLHALKLFYETVTCGGVTKAAERLHLSQPAVTAQIRNLEHELAMTLFVPKGRGVQLTSAGELLFRHASRMFALERQMLQELADYRDGRKGTLRISATYLPANYMLPAWMAAYKQTNDLLHIALTTANSRTAYQQLLHYEADLAFIGGSKDMPEGVQREELMEDELWFIVPANHRLAGKTVELEEMMREPFILREEGSSSREKLLALCRLHQIHLPAAGLQFNGLNETIRAIAAGYGAGFFSAMEVDDAIRLGSVARVYVKQAELSNPIAVCTRSNEELSPLAQAFLEWIREKVLLTIGQ</sequence>
<organism evidence="6 7">
    <name type="scientific">Paenibacillus rigui</name>
    <dbReference type="NCBI Taxonomy" id="554312"/>
    <lineage>
        <taxon>Bacteria</taxon>
        <taxon>Bacillati</taxon>
        <taxon>Bacillota</taxon>
        <taxon>Bacilli</taxon>
        <taxon>Bacillales</taxon>
        <taxon>Paenibacillaceae</taxon>
        <taxon>Paenibacillus</taxon>
    </lineage>
</organism>